<keyword evidence="2" id="KW-0732">Signal</keyword>
<dbReference type="GO" id="GO:0006508">
    <property type="term" value="P:proteolysis"/>
    <property type="evidence" value="ECO:0007669"/>
    <property type="project" value="UniProtKB-KW"/>
</dbReference>
<dbReference type="Proteomes" id="UP000006772">
    <property type="component" value="Unassembled WGS sequence"/>
</dbReference>
<dbReference type="GO" id="GO:0008236">
    <property type="term" value="F:serine-type peptidase activity"/>
    <property type="evidence" value="ECO:0007669"/>
    <property type="project" value="UniProtKB-KW"/>
</dbReference>
<comment type="caution">
    <text evidence="5">The sequence shown here is derived from an EMBL/GenBank/DDBJ whole genome shotgun (WGS) entry which is preliminary data.</text>
</comment>
<evidence type="ECO:0000313" key="6">
    <source>
        <dbReference type="Proteomes" id="UP000006772"/>
    </source>
</evidence>
<dbReference type="InterPro" id="IPR043504">
    <property type="entry name" value="Peptidase_S1_PA_chymotrypsin"/>
</dbReference>
<name>A0AAI9IF92_9BURK</name>
<dbReference type="SUPFAM" id="SSF50494">
    <property type="entry name" value="Trypsin-like serine proteases"/>
    <property type="match status" value="1"/>
</dbReference>
<evidence type="ECO:0008006" key="7">
    <source>
        <dbReference type="Google" id="ProtNLM"/>
    </source>
</evidence>
<keyword evidence="3" id="KW-0378">Hydrolase</keyword>
<reference evidence="5 6" key="1">
    <citation type="journal article" date="2013" name="Front. Microbiol.">
        <title>The genome of the endophytic bacterium H. frisingense GSF30(T) identifies diverse strategies in the Herbaspirillum genus to interact with plants.</title>
        <authorList>
            <person name="Straub D."/>
            <person name="Rothballer M."/>
            <person name="Hartmann A."/>
            <person name="Ludewig U."/>
        </authorList>
    </citation>
    <scope>NUCLEOTIDE SEQUENCE [LARGE SCALE GENOMIC DNA]</scope>
    <source>
        <strain evidence="5 6">GSF30</strain>
    </source>
</reference>
<keyword evidence="4" id="KW-0720">Serine protease</keyword>
<feature type="non-terminal residue" evidence="5">
    <location>
        <position position="1"/>
    </location>
</feature>
<dbReference type="InterPro" id="IPR000126">
    <property type="entry name" value="V8_ser_AS"/>
</dbReference>
<sequence length="217" mass="23293">ENLFLITNRHNVTGRDQHTGACLSAHGGIPNNVVIRYYKADSPGEFVSYRDPLLANDEPLWFEQPELGKTADFVALKVTNEPGAIIHLIDPAPVGVPIKLAPAEPVSVIGFPFGLTGPGSLPIWATGFLASEPHLDYDGVPQILIDCRTRPGQSGSPVFAYRATGSTHVEGGFGLNTYSGEVSRFIGIYSGRIRSEPDIGTVWKASAIAELLESLPE</sequence>
<dbReference type="PROSITE" id="PS00673">
    <property type="entry name" value="V8_SER"/>
    <property type="match status" value="1"/>
</dbReference>
<dbReference type="AlphaFoldDB" id="A0AAI9IF92"/>
<evidence type="ECO:0000256" key="4">
    <source>
        <dbReference type="ARBA" id="ARBA00022825"/>
    </source>
</evidence>
<proteinExistence type="predicted"/>
<evidence type="ECO:0000256" key="2">
    <source>
        <dbReference type="ARBA" id="ARBA00022729"/>
    </source>
</evidence>
<dbReference type="Pfam" id="PF13365">
    <property type="entry name" value="Trypsin_2"/>
    <property type="match status" value="1"/>
</dbReference>
<evidence type="ECO:0000313" key="5">
    <source>
        <dbReference type="EMBL" id="EOA05141.1"/>
    </source>
</evidence>
<dbReference type="EMBL" id="AEEC02000010">
    <property type="protein sequence ID" value="EOA05141.1"/>
    <property type="molecule type" value="Genomic_DNA"/>
</dbReference>
<dbReference type="Gene3D" id="2.40.10.10">
    <property type="entry name" value="Trypsin-like serine proteases"/>
    <property type="match status" value="1"/>
</dbReference>
<evidence type="ECO:0000256" key="1">
    <source>
        <dbReference type="ARBA" id="ARBA00022670"/>
    </source>
</evidence>
<dbReference type="RefSeq" id="WP_006463119.1">
    <property type="nucleotide sequence ID" value="NZ_AEEC02000010.1"/>
</dbReference>
<protein>
    <recommendedName>
        <fullName evidence="7">Serine protease</fullName>
    </recommendedName>
</protein>
<accession>A0AAI9IF92</accession>
<organism evidence="5 6">
    <name type="scientific">Herbaspirillum frisingense GSF30</name>
    <dbReference type="NCBI Taxonomy" id="864073"/>
    <lineage>
        <taxon>Bacteria</taxon>
        <taxon>Pseudomonadati</taxon>
        <taxon>Pseudomonadota</taxon>
        <taxon>Betaproteobacteria</taxon>
        <taxon>Burkholderiales</taxon>
        <taxon>Oxalobacteraceae</taxon>
        <taxon>Herbaspirillum</taxon>
    </lineage>
</organism>
<evidence type="ECO:0000256" key="3">
    <source>
        <dbReference type="ARBA" id="ARBA00022801"/>
    </source>
</evidence>
<keyword evidence="1" id="KW-0645">Protease</keyword>
<dbReference type="InterPro" id="IPR009003">
    <property type="entry name" value="Peptidase_S1_PA"/>
</dbReference>
<gene>
    <name evidence="5" type="ORF">HFRIS_009670</name>
</gene>